<proteinExistence type="inferred from homology"/>
<evidence type="ECO:0000259" key="8">
    <source>
        <dbReference type="Pfam" id="PF20684"/>
    </source>
</evidence>
<dbReference type="Proteomes" id="UP000258309">
    <property type="component" value="Unassembled WGS sequence"/>
</dbReference>
<accession>A0A3E2GUK5</accession>
<feature type="transmembrane region" description="Helical" evidence="6">
    <location>
        <begin position="320"/>
        <end position="339"/>
    </location>
</feature>
<feature type="non-terminal residue" evidence="9">
    <location>
        <position position="415"/>
    </location>
</feature>
<organism evidence="9 10">
    <name type="scientific">Scytalidium lignicola</name>
    <name type="common">Hyphomycete</name>
    <dbReference type="NCBI Taxonomy" id="5539"/>
    <lineage>
        <taxon>Eukaryota</taxon>
        <taxon>Fungi</taxon>
        <taxon>Dikarya</taxon>
        <taxon>Ascomycota</taxon>
        <taxon>Pezizomycotina</taxon>
        <taxon>Leotiomycetes</taxon>
        <taxon>Leotiomycetes incertae sedis</taxon>
        <taxon>Scytalidium</taxon>
    </lineage>
</organism>
<feature type="non-terminal residue" evidence="9">
    <location>
        <position position="1"/>
    </location>
</feature>
<evidence type="ECO:0000313" key="10">
    <source>
        <dbReference type="Proteomes" id="UP000258309"/>
    </source>
</evidence>
<dbReference type="InterPro" id="IPR049326">
    <property type="entry name" value="Rhodopsin_dom_fungi"/>
</dbReference>
<comment type="subcellular location">
    <subcellularLocation>
        <location evidence="1">Membrane</location>
        <topology evidence="1">Multi-pass membrane protein</topology>
    </subcellularLocation>
</comment>
<dbReference type="OrthoDB" id="5329176at2759"/>
<gene>
    <name evidence="9" type="ORF">B7463_g11559</name>
</gene>
<evidence type="ECO:0000256" key="6">
    <source>
        <dbReference type="SAM" id="Phobius"/>
    </source>
</evidence>
<keyword evidence="7" id="KW-0732">Signal</keyword>
<feature type="domain" description="Rhodopsin" evidence="8">
    <location>
        <begin position="108"/>
        <end position="344"/>
    </location>
</feature>
<sequence length="415" mass="46789">MRVPGTLGFVAALVGVVVAQASLPEILTQIPPSRLWDEVVGSSHMSLEQSPARLELSLQKRDNTERACSSTAVLQKDICAGYPIASRSAELIRDIIIIAAVTFPVVALRFLARRMVVSKLWWDDFAVALAALMMIPMTVIPIYNATRGFGKHFWDVPPENIAELRKLYYISQILYAVVQALAKLSILFLYLRIFMNKNFRLFTQFAIGWMACHTIAFVLVVSFQCLPVISVWDVTIQGRCIDSQAFVYAVAATAIFEDIVIMLMPILELKNLNLDLRKKIALMLIFFLGSFACVTSMIRLKYIISYGTSLDQTYDNVDVIIWSVLETFMAIICASMMCFRPLLVKILPPLFQLSKSSNAANNQWSHKLSSRLASKMRTESDAIELHSSDEEGRERPDNGIRVQKMWAIDSVEMKR</sequence>
<evidence type="ECO:0000256" key="1">
    <source>
        <dbReference type="ARBA" id="ARBA00004141"/>
    </source>
</evidence>
<feature type="signal peptide" evidence="7">
    <location>
        <begin position="1"/>
        <end position="19"/>
    </location>
</feature>
<keyword evidence="4 6" id="KW-0472">Membrane</keyword>
<dbReference type="AlphaFoldDB" id="A0A3E2GUK5"/>
<feature type="transmembrane region" description="Helical" evidence="6">
    <location>
        <begin position="280"/>
        <end position="300"/>
    </location>
</feature>
<dbReference type="OMA" id="WMACHTI"/>
<dbReference type="PANTHER" id="PTHR33048">
    <property type="entry name" value="PTH11-LIKE INTEGRAL MEMBRANE PROTEIN (AFU_ORTHOLOGUE AFUA_5G11245)"/>
    <property type="match status" value="1"/>
</dbReference>
<evidence type="ECO:0000256" key="4">
    <source>
        <dbReference type="ARBA" id="ARBA00023136"/>
    </source>
</evidence>
<evidence type="ECO:0000256" key="3">
    <source>
        <dbReference type="ARBA" id="ARBA00022989"/>
    </source>
</evidence>
<name>A0A3E2GUK5_SCYLI</name>
<feature type="transmembrane region" description="Helical" evidence="6">
    <location>
        <begin position="124"/>
        <end position="143"/>
    </location>
</feature>
<reference evidence="9 10" key="1">
    <citation type="submission" date="2018-05" db="EMBL/GenBank/DDBJ databases">
        <title>Draft genome sequence of Scytalidium lignicola DSM 105466, a ubiquitous saprotrophic fungus.</title>
        <authorList>
            <person name="Buettner E."/>
            <person name="Gebauer A.M."/>
            <person name="Hofrichter M."/>
            <person name="Liers C."/>
            <person name="Kellner H."/>
        </authorList>
    </citation>
    <scope>NUCLEOTIDE SEQUENCE [LARGE SCALE GENOMIC DNA]</scope>
    <source>
        <strain evidence="9 10">DSM 105466</strain>
    </source>
</reference>
<dbReference type="Pfam" id="PF20684">
    <property type="entry name" value="Fung_rhodopsin"/>
    <property type="match status" value="1"/>
</dbReference>
<dbReference type="InterPro" id="IPR052337">
    <property type="entry name" value="SAT4-like"/>
</dbReference>
<protein>
    <recommendedName>
        <fullName evidence="8">Rhodopsin domain-containing protein</fullName>
    </recommendedName>
</protein>
<evidence type="ECO:0000256" key="7">
    <source>
        <dbReference type="SAM" id="SignalP"/>
    </source>
</evidence>
<dbReference type="GO" id="GO:0016020">
    <property type="term" value="C:membrane"/>
    <property type="evidence" value="ECO:0007669"/>
    <property type="project" value="UniProtKB-SubCell"/>
</dbReference>
<comment type="similarity">
    <text evidence="5">Belongs to the SAT4 family.</text>
</comment>
<keyword evidence="10" id="KW-1185">Reference proteome</keyword>
<evidence type="ECO:0000313" key="9">
    <source>
        <dbReference type="EMBL" id="RFU24776.1"/>
    </source>
</evidence>
<evidence type="ECO:0000256" key="2">
    <source>
        <dbReference type="ARBA" id="ARBA00022692"/>
    </source>
</evidence>
<feature type="transmembrane region" description="Helical" evidence="6">
    <location>
        <begin position="91"/>
        <end position="112"/>
    </location>
</feature>
<dbReference type="EMBL" id="NCSJ02000402">
    <property type="protein sequence ID" value="RFU24776.1"/>
    <property type="molecule type" value="Genomic_DNA"/>
</dbReference>
<dbReference type="PANTHER" id="PTHR33048:SF47">
    <property type="entry name" value="INTEGRAL MEMBRANE PROTEIN-RELATED"/>
    <property type="match status" value="1"/>
</dbReference>
<keyword evidence="2 6" id="KW-0812">Transmembrane</keyword>
<dbReference type="STRING" id="5539.A0A3E2GUK5"/>
<feature type="transmembrane region" description="Helical" evidence="6">
    <location>
        <begin position="173"/>
        <end position="193"/>
    </location>
</feature>
<feature type="transmembrane region" description="Helical" evidence="6">
    <location>
        <begin position="245"/>
        <end position="268"/>
    </location>
</feature>
<keyword evidence="3 6" id="KW-1133">Transmembrane helix</keyword>
<feature type="chain" id="PRO_5017816955" description="Rhodopsin domain-containing protein" evidence="7">
    <location>
        <begin position="20"/>
        <end position="415"/>
    </location>
</feature>
<comment type="caution">
    <text evidence="9">The sequence shown here is derived from an EMBL/GenBank/DDBJ whole genome shotgun (WGS) entry which is preliminary data.</text>
</comment>
<evidence type="ECO:0000256" key="5">
    <source>
        <dbReference type="ARBA" id="ARBA00038359"/>
    </source>
</evidence>
<feature type="transmembrane region" description="Helical" evidence="6">
    <location>
        <begin position="205"/>
        <end position="229"/>
    </location>
</feature>